<dbReference type="PANTHER" id="PTHR37423:SF2">
    <property type="entry name" value="MEMBRANE-BOUND LYTIC MUREIN TRANSGLYCOSYLASE C"/>
    <property type="match status" value="1"/>
</dbReference>
<sequence>MTLKRKLHATAIQLLLLLPLATYAQSHASKELGLKLPLKSIELPKQRTQKTSRSGIVELRGSEETTPLTYPADFSDAALQRSKPYQHLISEAALKWNVEQSLIYAVMHVESYFNPRAVSSAQALGLMQVTQNGAVSEFSRHYLGGRTLENDQVFVPRTNIEIGTAYIHLLSTYYLNQIRSPQTRQLATIAAYNCGLSNLMKHTFDTDSLDYFVYRLNQTSTQEWQKVLTEQFPIAETRNYVTKVLDRKQYYQARIN</sequence>
<protein>
    <submittedName>
        <fullName evidence="4">Membrane-bound lytic murein transglycosylase C</fullName>
    </submittedName>
</protein>
<evidence type="ECO:0000256" key="1">
    <source>
        <dbReference type="ARBA" id="ARBA00007734"/>
    </source>
</evidence>
<reference evidence="5" key="1">
    <citation type="submission" date="2014-09" db="EMBL/GenBank/DDBJ databases">
        <title>Vibrio variabilis JCM 19239. (C206) whole genome shotgun sequence.</title>
        <authorList>
            <person name="Sawabe T."/>
            <person name="Meirelles P."/>
            <person name="Nakanishi M."/>
            <person name="Sayaka M."/>
            <person name="Hattori M."/>
            <person name="Ohkuma M."/>
        </authorList>
    </citation>
    <scope>NUCLEOTIDE SEQUENCE [LARGE SCALE GENOMIC DNA]</scope>
    <source>
        <strain evidence="5">JCM 19239</strain>
    </source>
</reference>
<comment type="similarity">
    <text evidence="1">Belongs to the transglycosylase Slt family.</text>
</comment>
<comment type="caution">
    <text evidence="4">The sequence shown here is derived from an EMBL/GenBank/DDBJ whole genome shotgun (WGS) entry which is preliminary data.</text>
</comment>
<dbReference type="InterPro" id="IPR023346">
    <property type="entry name" value="Lysozyme-like_dom_sf"/>
</dbReference>
<dbReference type="Gene3D" id="1.10.530.10">
    <property type="match status" value="1"/>
</dbReference>
<dbReference type="Proteomes" id="UP000029223">
    <property type="component" value="Unassembled WGS sequence"/>
</dbReference>
<keyword evidence="2" id="KW-0732">Signal</keyword>
<dbReference type="PANTHER" id="PTHR37423">
    <property type="entry name" value="SOLUBLE LYTIC MUREIN TRANSGLYCOSYLASE-RELATED"/>
    <property type="match status" value="1"/>
</dbReference>
<evidence type="ECO:0000313" key="4">
    <source>
        <dbReference type="EMBL" id="GAL28823.1"/>
    </source>
</evidence>
<evidence type="ECO:0000259" key="3">
    <source>
        <dbReference type="Pfam" id="PF01464"/>
    </source>
</evidence>
<feature type="signal peptide" evidence="2">
    <location>
        <begin position="1"/>
        <end position="24"/>
    </location>
</feature>
<gene>
    <name evidence="4" type="ORF">JCM19239_436</name>
</gene>
<feature type="domain" description="Transglycosylase SLT" evidence="3">
    <location>
        <begin position="88"/>
        <end position="202"/>
    </location>
</feature>
<keyword evidence="5" id="KW-1185">Reference proteome</keyword>
<dbReference type="InterPro" id="IPR008258">
    <property type="entry name" value="Transglycosylase_SLT_dom_1"/>
</dbReference>
<dbReference type="InterPro" id="IPR000189">
    <property type="entry name" value="Transglyc_AS"/>
</dbReference>
<dbReference type="EMBL" id="BBMS01000050">
    <property type="protein sequence ID" value="GAL28823.1"/>
    <property type="molecule type" value="Genomic_DNA"/>
</dbReference>
<feature type="chain" id="PRO_5047202464" evidence="2">
    <location>
        <begin position="25"/>
        <end position="256"/>
    </location>
</feature>
<accession>A0ABQ0JJ83</accession>
<evidence type="ECO:0000256" key="2">
    <source>
        <dbReference type="SAM" id="SignalP"/>
    </source>
</evidence>
<reference evidence="5" key="2">
    <citation type="submission" date="2014-09" db="EMBL/GenBank/DDBJ databases">
        <authorList>
            <consortium name="NBRP consortium"/>
            <person name="Sawabe T."/>
            <person name="Meirelles P."/>
            <person name="Nakanishi M."/>
            <person name="Sayaka M."/>
            <person name="Hattori M."/>
            <person name="Ohkuma M."/>
        </authorList>
    </citation>
    <scope>NUCLEOTIDE SEQUENCE [LARGE SCALE GENOMIC DNA]</scope>
    <source>
        <strain evidence="5">JCM 19239</strain>
    </source>
</reference>
<evidence type="ECO:0000313" key="5">
    <source>
        <dbReference type="Proteomes" id="UP000029223"/>
    </source>
</evidence>
<proteinExistence type="inferred from homology"/>
<dbReference type="PROSITE" id="PS00922">
    <property type="entry name" value="TRANSGLYCOSYLASE"/>
    <property type="match status" value="1"/>
</dbReference>
<organism evidence="4 5">
    <name type="scientific">Vibrio variabilis</name>
    <dbReference type="NCBI Taxonomy" id="990271"/>
    <lineage>
        <taxon>Bacteria</taxon>
        <taxon>Pseudomonadati</taxon>
        <taxon>Pseudomonadota</taxon>
        <taxon>Gammaproteobacteria</taxon>
        <taxon>Vibrionales</taxon>
        <taxon>Vibrionaceae</taxon>
        <taxon>Vibrio</taxon>
    </lineage>
</organism>
<name>A0ABQ0JJ83_9VIBR</name>
<dbReference type="SUPFAM" id="SSF53955">
    <property type="entry name" value="Lysozyme-like"/>
    <property type="match status" value="1"/>
</dbReference>
<dbReference type="Pfam" id="PF01464">
    <property type="entry name" value="SLT"/>
    <property type="match status" value="1"/>
</dbReference>